<protein>
    <submittedName>
        <fullName evidence="1">Uncharacterized protein</fullName>
    </submittedName>
</protein>
<gene>
    <name evidence="1" type="ORF">E2C01_064837</name>
</gene>
<name>A0A5B7HLX2_PORTR</name>
<keyword evidence="2" id="KW-1185">Reference proteome</keyword>
<dbReference type="AlphaFoldDB" id="A0A5B7HLX2"/>
<evidence type="ECO:0000313" key="1">
    <source>
        <dbReference type="EMBL" id="MPC70585.1"/>
    </source>
</evidence>
<comment type="caution">
    <text evidence="1">The sequence shown here is derived from an EMBL/GenBank/DDBJ whole genome shotgun (WGS) entry which is preliminary data.</text>
</comment>
<dbReference type="Proteomes" id="UP000324222">
    <property type="component" value="Unassembled WGS sequence"/>
</dbReference>
<sequence>MYTKDSIQPQMLVDPELQQEAERVRSSRCQRNYKREAKVRWWWWCVARSEAPLAAHHHHHHHYLLNGR</sequence>
<reference evidence="1 2" key="1">
    <citation type="submission" date="2019-05" db="EMBL/GenBank/DDBJ databases">
        <title>Another draft genome of Portunus trituberculatus and its Hox gene families provides insights of decapod evolution.</title>
        <authorList>
            <person name="Jeong J.-H."/>
            <person name="Song I."/>
            <person name="Kim S."/>
            <person name="Choi T."/>
            <person name="Kim D."/>
            <person name="Ryu S."/>
            <person name="Kim W."/>
        </authorList>
    </citation>
    <scope>NUCLEOTIDE SEQUENCE [LARGE SCALE GENOMIC DNA]</scope>
    <source>
        <tissue evidence="1">Muscle</tissue>
    </source>
</reference>
<accession>A0A5B7HLX2</accession>
<proteinExistence type="predicted"/>
<evidence type="ECO:0000313" key="2">
    <source>
        <dbReference type="Proteomes" id="UP000324222"/>
    </source>
</evidence>
<organism evidence="1 2">
    <name type="scientific">Portunus trituberculatus</name>
    <name type="common">Swimming crab</name>
    <name type="synonym">Neptunus trituberculatus</name>
    <dbReference type="NCBI Taxonomy" id="210409"/>
    <lineage>
        <taxon>Eukaryota</taxon>
        <taxon>Metazoa</taxon>
        <taxon>Ecdysozoa</taxon>
        <taxon>Arthropoda</taxon>
        <taxon>Crustacea</taxon>
        <taxon>Multicrustacea</taxon>
        <taxon>Malacostraca</taxon>
        <taxon>Eumalacostraca</taxon>
        <taxon>Eucarida</taxon>
        <taxon>Decapoda</taxon>
        <taxon>Pleocyemata</taxon>
        <taxon>Brachyura</taxon>
        <taxon>Eubrachyura</taxon>
        <taxon>Portunoidea</taxon>
        <taxon>Portunidae</taxon>
        <taxon>Portuninae</taxon>
        <taxon>Portunus</taxon>
    </lineage>
</organism>
<dbReference type="EMBL" id="VSRR010031384">
    <property type="protein sequence ID" value="MPC70585.1"/>
    <property type="molecule type" value="Genomic_DNA"/>
</dbReference>